<proteinExistence type="predicted"/>
<evidence type="ECO:0000259" key="3">
    <source>
        <dbReference type="Pfam" id="PF13180"/>
    </source>
</evidence>
<dbReference type="InterPro" id="IPR001478">
    <property type="entry name" value="PDZ"/>
</dbReference>
<evidence type="ECO:0000256" key="2">
    <source>
        <dbReference type="ARBA" id="ARBA00022801"/>
    </source>
</evidence>
<keyword evidence="1" id="KW-0645">Protease</keyword>
<dbReference type="InterPro" id="IPR009003">
    <property type="entry name" value="Peptidase_S1_PA"/>
</dbReference>
<dbReference type="Pfam" id="PF13365">
    <property type="entry name" value="Trypsin_2"/>
    <property type="match status" value="1"/>
</dbReference>
<dbReference type="SUPFAM" id="SSF50156">
    <property type="entry name" value="PDZ domain-like"/>
    <property type="match status" value="1"/>
</dbReference>
<dbReference type="Proteomes" id="UP000778797">
    <property type="component" value="Unassembled WGS sequence"/>
</dbReference>
<evidence type="ECO:0000313" key="4">
    <source>
        <dbReference type="EMBL" id="MCC1483169.1"/>
    </source>
</evidence>
<keyword evidence="2" id="KW-0378">Hydrolase</keyword>
<protein>
    <submittedName>
        <fullName evidence="4">Trypsin-like peptidase domain-containing protein</fullName>
    </submittedName>
</protein>
<dbReference type="InterPro" id="IPR051201">
    <property type="entry name" value="Chloro_Bact_Ser_Proteases"/>
</dbReference>
<evidence type="ECO:0000256" key="1">
    <source>
        <dbReference type="ARBA" id="ARBA00022670"/>
    </source>
</evidence>
<dbReference type="EMBL" id="JAFMPT010000001">
    <property type="protein sequence ID" value="MCC1483169.1"/>
    <property type="molecule type" value="Genomic_DNA"/>
</dbReference>
<comment type="caution">
    <text evidence="4">The sequence shown here is derived from an EMBL/GenBank/DDBJ whole genome shotgun (WGS) entry which is preliminary data.</text>
</comment>
<gene>
    <name evidence="4" type="ORF">J1C55_01080</name>
</gene>
<dbReference type="PANTHER" id="PTHR43343:SF3">
    <property type="entry name" value="PROTEASE DO-LIKE 8, CHLOROPLASTIC"/>
    <property type="match status" value="1"/>
</dbReference>
<name>A0ABS8EIX8_9FLAO</name>
<reference evidence="4" key="1">
    <citation type="submission" date="2021-03" db="EMBL/GenBank/DDBJ databases">
        <authorList>
            <person name="Ping X."/>
        </authorList>
    </citation>
    <scope>NUCLEOTIDE SEQUENCE</scope>
    <source>
        <strain evidence="4">E313</strain>
    </source>
</reference>
<dbReference type="SUPFAM" id="SSF50494">
    <property type="entry name" value="Trypsin-like serine proteases"/>
    <property type="match status" value="1"/>
</dbReference>
<dbReference type="Pfam" id="PF13180">
    <property type="entry name" value="PDZ_2"/>
    <property type="match status" value="1"/>
</dbReference>
<dbReference type="PANTHER" id="PTHR43343">
    <property type="entry name" value="PEPTIDASE S12"/>
    <property type="match status" value="1"/>
</dbReference>
<dbReference type="InterPro" id="IPR036034">
    <property type="entry name" value="PDZ_sf"/>
</dbReference>
<dbReference type="InterPro" id="IPR001940">
    <property type="entry name" value="Peptidase_S1C"/>
</dbReference>
<sequence>MMSKIRNIISYLFLLFITTNLNAQDLSVLFEQLDLSVVTIEVVEYKVKDRQVTSSGGLGSGVIIDKEGLILTAAHVVESANEISVKLQNGTSFPADVVSSSTAADVALLKLRKVPQNLKPATLGNSNNSKIGEQILIIGAPRGLEHSLSVGHISRKMNKNMISNGEMAGFIQTDASINQGNSGGPMFNLKGEVIGVVSFILTNSGGFEGLGFAVDIDTAKKVLFDVNSFWTGFDGVFLSEGLAGVFNTPQKSGVLIQRVTSNSFADKIGLRPGVIQAEILGQKIWLGGDIILSIQGLSCNAPHDLGNIKKQIENLKAGDQVLIEVLRKGKVLTLEAKFL</sequence>
<reference evidence="4" key="2">
    <citation type="submission" date="2021-10" db="EMBL/GenBank/DDBJ databases">
        <title>Genome of Winogradskyella sp. E313.</title>
        <authorList>
            <person name="Zhou Y."/>
        </authorList>
    </citation>
    <scope>NUCLEOTIDE SEQUENCE</scope>
    <source>
        <strain evidence="4">E313</strain>
    </source>
</reference>
<evidence type="ECO:0000313" key="5">
    <source>
        <dbReference type="Proteomes" id="UP000778797"/>
    </source>
</evidence>
<dbReference type="Gene3D" id="2.40.10.120">
    <property type="match status" value="1"/>
</dbReference>
<accession>A0ABS8EIX8</accession>
<organism evidence="4 5">
    <name type="scientific">Winogradskyella immobilis</name>
    <dbReference type="NCBI Taxonomy" id="2816852"/>
    <lineage>
        <taxon>Bacteria</taxon>
        <taxon>Pseudomonadati</taxon>
        <taxon>Bacteroidota</taxon>
        <taxon>Flavobacteriia</taxon>
        <taxon>Flavobacteriales</taxon>
        <taxon>Flavobacteriaceae</taxon>
        <taxon>Winogradskyella</taxon>
    </lineage>
</organism>
<dbReference type="Gene3D" id="2.30.42.10">
    <property type="match status" value="1"/>
</dbReference>
<dbReference type="RefSeq" id="WP_227475588.1">
    <property type="nucleotide sequence ID" value="NZ_JAFMPT010000001.1"/>
</dbReference>
<dbReference type="PRINTS" id="PR00834">
    <property type="entry name" value="PROTEASES2C"/>
</dbReference>
<feature type="domain" description="PDZ" evidence="3">
    <location>
        <begin position="244"/>
        <end position="337"/>
    </location>
</feature>
<keyword evidence="5" id="KW-1185">Reference proteome</keyword>